<dbReference type="Gene3D" id="3.40.50.300">
    <property type="entry name" value="P-loop containing nucleotide triphosphate hydrolases"/>
    <property type="match status" value="1"/>
</dbReference>
<feature type="domain" description="Sulfotransferase" evidence="4">
    <location>
        <begin position="12"/>
        <end position="223"/>
    </location>
</feature>
<evidence type="ECO:0000259" key="4">
    <source>
        <dbReference type="Pfam" id="PF00685"/>
    </source>
</evidence>
<dbReference type="Proteomes" id="UP001162483">
    <property type="component" value="Unassembled WGS sequence"/>
</dbReference>
<accession>A0ABN9CBN9</accession>
<dbReference type="EC" id="2.8.2.-" evidence="3"/>
<comment type="caution">
    <text evidence="5">The sequence shown here is derived from an EMBL/GenBank/DDBJ whole genome shotgun (WGS) entry which is preliminary data.</text>
</comment>
<protein>
    <recommendedName>
        <fullName evidence="3">Sulfotransferase</fullName>
        <ecNumber evidence="3">2.8.2.-</ecNumber>
    </recommendedName>
</protein>
<sequence length="229" mass="27462">MGETWRRVRKRPIYERVSFLDSAGPGIPSGTEKLDKMDSPRMIKSHLQAQVLPKSFWEKNCKIIYVARNAKDVAVSYYHYQRMAYAHPEPGTWDEYINTFMEGNVAFGSWAKHVKGWWEMRKKHKFLYLFYEDMLEDPKREIRKVMTFMNQELPEEIVEKIQKNTTFQVMKDNPMVNFSTFPFIDHSISLFMRKGILGDWKNQFTVAQNEIFDKYYQREMSDTDLTFRM</sequence>
<evidence type="ECO:0000256" key="3">
    <source>
        <dbReference type="RuleBase" id="RU361155"/>
    </source>
</evidence>
<dbReference type="EMBL" id="CATNWA010008865">
    <property type="protein sequence ID" value="CAI9556998.1"/>
    <property type="molecule type" value="Genomic_DNA"/>
</dbReference>
<gene>
    <name evidence="5" type="ORF">SPARVUS_LOCUS4623417</name>
</gene>
<dbReference type="InterPro" id="IPR027417">
    <property type="entry name" value="P-loop_NTPase"/>
</dbReference>
<organism evidence="5 6">
    <name type="scientific">Staurois parvus</name>
    <dbReference type="NCBI Taxonomy" id="386267"/>
    <lineage>
        <taxon>Eukaryota</taxon>
        <taxon>Metazoa</taxon>
        <taxon>Chordata</taxon>
        <taxon>Craniata</taxon>
        <taxon>Vertebrata</taxon>
        <taxon>Euteleostomi</taxon>
        <taxon>Amphibia</taxon>
        <taxon>Batrachia</taxon>
        <taxon>Anura</taxon>
        <taxon>Neobatrachia</taxon>
        <taxon>Ranoidea</taxon>
        <taxon>Ranidae</taxon>
        <taxon>Staurois</taxon>
    </lineage>
</organism>
<dbReference type="InterPro" id="IPR000863">
    <property type="entry name" value="Sulfotransferase_dom"/>
</dbReference>
<name>A0ABN9CBN9_9NEOB</name>
<evidence type="ECO:0000256" key="1">
    <source>
        <dbReference type="ARBA" id="ARBA00005771"/>
    </source>
</evidence>
<dbReference type="PANTHER" id="PTHR11783">
    <property type="entry name" value="SULFOTRANSFERASE SULT"/>
    <property type="match status" value="1"/>
</dbReference>
<comment type="similarity">
    <text evidence="1 3">Belongs to the sulfotransferase 1 family.</text>
</comment>
<proteinExistence type="inferred from homology"/>
<dbReference type="Pfam" id="PF00685">
    <property type="entry name" value="Sulfotransfer_1"/>
    <property type="match status" value="1"/>
</dbReference>
<keyword evidence="2 3" id="KW-0808">Transferase</keyword>
<evidence type="ECO:0000313" key="6">
    <source>
        <dbReference type="Proteomes" id="UP001162483"/>
    </source>
</evidence>
<dbReference type="SUPFAM" id="SSF52540">
    <property type="entry name" value="P-loop containing nucleoside triphosphate hydrolases"/>
    <property type="match status" value="1"/>
</dbReference>
<evidence type="ECO:0000313" key="5">
    <source>
        <dbReference type="EMBL" id="CAI9556998.1"/>
    </source>
</evidence>
<evidence type="ECO:0000256" key="2">
    <source>
        <dbReference type="ARBA" id="ARBA00022679"/>
    </source>
</evidence>
<keyword evidence="6" id="KW-1185">Reference proteome</keyword>
<reference evidence="5" key="1">
    <citation type="submission" date="2023-05" db="EMBL/GenBank/DDBJ databases">
        <authorList>
            <person name="Stuckert A."/>
        </authorList>
    </citation>
    <scope>NUCLEOTIDE SEQUENCE</scope>
</reference>